<evidence type="ECO:0000313" key="2">
    <source>
        <dbReference type="Proteomes" id="UP001054945"/>
    </source>
</evidence>
<evidence type="ECO:0000313" key="1">
    <source>
        <dbReference type="EMBL" id="GIY76436.1"/>
    </source>
</evidence>
<proteinExistence type="predicted"/>
<protein>
    <submittedName>
        <fullName evidence="1">Uncharacterized protein</fullName>
    </submittedName>
</protein>
<reference evidence="1 2" key="1">
    <citation type="submission" date="2021-06" db="EMBL/GenBank/DDBJ databases">
        <title>Caerostris extrusa draft genome.</title>
        <authorList>
            <person name="Kono N."/>
            <person name="Arakawa K."/>
        </authorList>
    </citation>
    <scope>NUCLEOTIDE SEQUENCE [LARGE SCALE GENOMIC DNA]</scope>
</reference>
<accession>A0AAV4W1K0</accession>
<keyword evidence="2" id="KW-1185">Reference proteome</keyword>
<dbReference type="AlphaFoldDB" id="A0AAV4W1K0"/>
<gene>
    <name evidence="1" type="ORF">CEXT_75961</name>
</gene>
<organism evidence="1 2">
    <name type="scientific">Caerostris extrusa</name>
    <name type="common">Bark spider</name>
    <name type="synonym">Caerostris bankana</name>
    <dbReference type="NCBI Taxonomy" id="172846"/>
    <lineage>
        <taxon>Eukaryota</taxon>
        <taxon>Metazoa</taxon>
        <taxon>Ecdysozoa</taxon>
        <taxon>Arthropoda</taxon>
        <taxon>Chelicerata</taxon>
        <taxon>Arachnida</taxon>
        <taxon>Araneae</taxon>
        <taxon>Araneomorphae</taxon>
        <taxon>Entelegynae</taxon>
        <taxon>Araneoidea</taxon>
        <taxon>Araneidae</taxon>
        <taxon>Caerostris</taxon>
    </lineage>
</organism>
<comment type="caution">
    <text evidence="1">The sequence shown here is derived from an EMBL/GenBank/DDBJ whole genome shotgun (WGS) entry which is preliminary data.</text>
</comment>
<sequence>MLLMPQPQKRELRRSILITTISEEETCGRELVLEKEALLFYGIQVPKSVQSLLLYERGLLCLRKWVTDYDYSSQKRVAENSSGEGSVFALWYSGTQSVWSCCSAKIIAFLEKIGY</sequence>
<dbReference type="Proteomes" id="UP001054945">
    <property type="component" value="Unassembled WGS sequence"/>
</dbReference>
<dbReference type="EMBL" id="BPLR01015485">
    <property type="protein sequence ID" value="GIY76436.1"/>
    <property type="molecule type" value="Genomic_DNA"/>
</dbReference>
<name>A0AAV4W1K0_CAEEX</name>